<dbReference type="Pfam" id="PF01284">
    <property type="entry name" value="MARVEL"/>
    <property type="match status" value="1"/>
</dbReference>
<evidence type="ECO:0000259" key="6">
    <source>
        <dbReference type="Pfam" id="PF01284"/>
    </source>
</evidence>
<evidence type="ECO:0000256" key="1">
    <source>
        <dbReference type="ARBA" id="ARBA00004141"/>
    </source>
</evidence>
<comment type="caution">
    <text evidence="7">The sequence shown here is derived from an EMBL/GenBank/DDBJ whole genome shotgun (WGS) entry which is preliminary data.</text>
</comment>
<organism evidence="7 8">
    <name type="scientific">Fusarium albosuccineum</name>
    <dbReference type="NCBI Taxonomy" id="1237068"/>
    <lineage>
        <taxon>Eukaryota</taxon>
        <taxon>Fungi</taxon>
        <taxon>Dikarya</taxon>
        <taxon>Ascomycota</taxon>
        <taxon>Pezizomycotina</taxon>
        <taxon>Sordariomycetes</taxon>
        <taxon>Hypocreomycetidae</taxon>
        <taxon>Hypocreales</taxon>
        <taxon>Nectriaceae</taxon>
        <taxon>Fusarium</taxon>
        <taxon>Fusarium decemcellulare species complex</taxon>
    </lineage>
</organism>
<feature type="transmembrane region" description="Helical" evidence="5">
    <location>
        <begin position="24"/>
        <end position="43"/>
    </location>
</feature>
<evidence type="ECO:0000313" key="7">
    <source>
        <dbReference type="EMBL" id="KAF4453376.1"/>
    </source>
</evidence>
<feature type="transmembrane region" description="Helical" evidence="5">
    <location>
        <begin position="58"/>
        <end position="79"/>
    </location>
</feature>
<dbReference type="InterPro" id="IPR008253">
    <property type="entry name" value="Marvel"/>
</dbReference>
<name>A0A8H4P292_9HYPO</name>
<dbReference type="PANTHER" id="PTHR42083:SF1">
    <property type="entry name" value="MARVEL DOMAIN-CONTAINING PROTEIN"/>
    <property type="match status" value="1"/>
</dbReference>
<evidence type="ECO:0000256" key="5">
    <source>
        <dbReference type="SAM" id="Phobius"/>
    </source>
</evidence>
<sequence length="178" mass="19848">MPSPAPNLASYWEKAGLTGLVSRAILRTLQCIFAIVVAVLYGLDLKNATAKDTKTDSSWIYAEFVAGASMVVCIVHLFFTTTKCSWTVLDGVMFILWLALFGVFASRYLEEEKPEDKVDFVSSQSRMKAAVWVDLMGMLFWLATTIQGTLRCCARRKKAKILIQEEDGAEMNGMADRN</sequence>
<dbReference type="PANTHER" id="PTHR42083">
    <property type="entry name" value="MARVEL DOMAIN-CONTAINING PROTEIN"/>
    <property type="match status" value="1"/>
</dbReference>
<gene>
    <name evidence="7" type="ORF">FALBO_15996</name>
</gene>
<feature type="transmembrane region" description="Helical" evidence="5">
    <location>
        <begin position="91"/>
        <end position="109"/>
    </location>
</feature>
<comment type="subcellular location">
    <subcellularLocation>
        <location evidence="1">Membrane</location>
        <topology evidence="1">Multi-pass membrane protein</topology>
    </subcellularLocation>
</comment>
<dbReference type="EMBL" id="JAADYS010002891">
    <property type="protein sequence ID" value="KAF4453376.1"/>
    <property type="molecule type" value="Genomic_DNA"/>
</dbReference>
<keyword evidence="3 5" id="KW-1133">Transmembrane helix</keyword>
<accession>A0A8H4P292</accession>
<keyword evidence="4 5" id="KW-0472">Membrane</keyword>
<dbReference type="GO" id="GO:0016020">
    <property type="term" value="C:membrane"/>
    <property type="evidence" value="ECO:0007669"/>
    <property type="project" value="UniProtKB-SubCell"/>
</dbReference>
<dbReference type="AlphaFoldDB" id="A0A8H4P292"/>
<protein>
    <submittedName>
        <fullName evidence="7">Membrane-associating domain</fullName>
    </submittedName>
</protein>
<proteinExistence type="predicted"/>
<dbReference type="OrthoDB" id="5363290at2759"/>
<evidence type="ECO:0000313" key="8">
    <source>
        <dbReference type="Proteomes" id="UP000554235"/>
    </source>
</evidence>
<evidence type="ECO:0000256" key="4">
    <source>
        <dbReference type="ARBA" id="ARBA00023136"/>
    </source>
</evidence>
<keyword evidence="8" id="KW-1185">Reference proteome</keyword>
<evidence type="ECO:0000256" key="2">
    <source>
        <dbReference type="ARBA" id="ARBA00022692"/>
    </source>
</evidence>
<keyword evidence="2 5" id="KW-0812">Transmembrane</keyword>
<reference evidence="7 8" key="1">
    <citation type="submission" date="2020-01" db="EMBL/GenBank/DDBJ databases">
        <title>Identification and distribution of gene clusters putatively required for synthesis of sphingolipid metabolism inhibitors in phylogenetically diverse species of the filamentous fungus Fusarium.</title>
        <authorList>
            <person name="Kim H.-S."/>
            <person name="Busman M."/>
            <person name="Brown D.W."/>
            <person name="Divon H."/>
            <person name="Uhlig S."/>
            <person name="Proctor R.H."/>
        </authorList>
    </citation>
    <scope>NUCLEOTIDE SEQUENCE [LARGE SCALE GENOMIC DNA]</scope>
    <source>
        <strain evidence="7 8">NRRL 20459</strain>
    </source>
</reference>
<feature type="transmembrane region" description="Helical" evidence="5">
    <location>
        <begin position="129"/>
        <end position="150"/>
    </location>
</feature>
<evidence type="ECO:0000256" key="3">
    <source>
        <dbReference type="ARBA" id="ARBA00022989"/>
    </source>
</evidence>
<feature type="domain" description="MARVEL" evidence="6">
    <location>
        <begin position="23"/>
        <end position="146"/>
    </location>
</feature>
<dbReference type="Proteomes" id="UP000554235">
    <property type="component" value="Unassembled WGS sequence"/>
</dbReference>